<dbReference type="Proteomes" id="UP000485058">
    <property type="component" value="Unassembled WGS sequence"/>
</dbReference>
<feature type="region of interest" description="Disordered" evidence="1">
    <location>
        <begin position="17"/>
        <end position="44"/>
    </location>
</feature>
<reference evidence="2 3" key="1">
    <citation type="submission" date="2020-02" db="EMBL/GenBank/DDBJ databases">
        <title>Draft genome sequence of Haematococcus lacustris strain NIES-144.</title>
        <authorList>
            <person name="Morimoto D."/>
            <person name="Nakagawa S."/>
            <person name="Yoshida T."/>
            <person name="Sawayama S."/>
        </authorList>
    </citation>
    <scope>NUCLEOTIDE SEQUENCE [LARGE SCALE GENOMIC DNA]</scope>
    <source>
        <strain evidence="2 3">NIES-144</strain>
    </source>
</reference>
<organism evidence="2 3">
    <name type="scientific">Haematococcus lacustris</name>
    <name type="common">Green alga</name>
    <name type="synonym">Haematococcus pluvialis</name>
    <dbReference type="NCBI Taxonomy" id="44745"/>
    <lineage>
        <taxon>Eukaryota</taxon>
        <taxon>Viridiplantae</taxon>
        <taxon>Chlorophyta</taxon>
        <taxon>core chlorophytes</taxon>
        <taxon>Chlorophyceae</taxon>
        <taxon>CS clade</taxon>
        <taxon>Chlamydomonadales</taxon>
        <taxon>Haematococcaceae</taxon>
        <taxon>Haematococcus</taxon>
    </lineage>
</organism>
<dbReference type="AlphaFoldDB" id="A0A699ZMM2"/>
<evidence type="ECO:0000256" key="1">
    <source>
        <dbReference type="SAM" id="MobiDB-lite"/>
    </source>
</evidence>
<dbReference type="EMBL" id="BLLF01001709">
    <property type="protein sequence ID" value="GFH20849.1"/>
    <property type="molecule type" value="Genomic_DNA"/>
</dbReference>
<gene>
    <name evidence="2" type="ORF">HaLaN_18042</name>
</gene>
<accession>A0A699ZMM2</accession>
<feature type="compositionally biased region" description="Basic and acidic residues" evidence="1">
    <location>
        <begin position="32"/>
        <end position="44"/>
    </location>
</feature>
<keyword evidence="3" id="KW-1185">Reference proteome</keyword>
<feature type="non-terminal residue" evidence="2">
    <location>
        <position position="1"/>
    </location>
</feature>
<evidence type="ECO:0000313" key="2">
    <source>
        <dbReference type="EMBL" id="GFH20849.1"/>
    </source>
</evidence>
<proteinExistence type="predicted"/>
<name>A0A699ZMM2_HAELA</name>
<sequence>MGCSCMKITNPMLGTPEFVSLADSSRSPKGKQRQERRNGWETKRRQLDSRVLHGLCKQLGLTKKECHQCGPALSQHWARWFNTRKLANKGVGQTVSA</sequence>
<comment type="caution">
    <text evidence="2">The sequence shown here is derived from an EMBL/GenBank/DDBJ whole genome shotgun (WGS) entry which is preliminary data.</text>
</comment>
<feature type="non-terminal residue" evidence="2">
    <location>
        <position position="97"/>
    </location>
</feature>
<protein>
    <submittedName>
        <fullName evidence="2">Uncharacterized protein</fullName>
    </submittedName>
</protein>
<evidence type="ECO:0000313" key="3">
    <source>
        <dbReference type="Proteomes" id="UP000485058"/>
    </source>
</evidence>